<gene>
    <name evidence="3" type="ORF">PgNI_05433</name>
</gene>
<evidence type="ECO:0000313" key="2">
    <source>
        <dbReference type="Proteomes" id="UP000515153"/>
    </source>
</evidence>
<feature type="compositionally biased region" description="Polar residues" evidence="1">
    <location>
        <begin position="66"/>
        <end position="76"/>
    </location>
</feature>
<keyword evidence="2" id="KW-1185">Reference proteome</keyword>
<evidence type="ECO:0000313" key="3">
    <source>
        <dbReference type="RefSeq" id="XP_030982258.1"/>
    </source>
</evidence>
<proteinExistence type="predicted"/>
<name>A0A6P8B526_PYRGI</name>
<reference evidence="3" key="2">
    <citation type="submission" date="2019-10" db="EMBL/GenBank/DDBJ databases">
        <authorList>
            <consortium name="NCBI Genome Project"/>
        </authorList>
    </citation>
    <scope>NUCLEOTIDE SEQUENCE</scope>
    <source>
        <strain evidence="3">NI907</strain>
    </source>
</reference>
<protein>
    <submittedName>
        <fullName evidence="3">Uncharacterized protein</fullName>
    </submittedName>
</protein>
<feature type="compositionally biased region" description="Polar residues" evidence="1">
    <location>
        <begin position="86"/>
        <end position="95"/>
    </location>
</feature>
<dbReference type="RefSeq" id="XP_030982258.1">
    <property type="nucleotide sequence ID" value="XM_031125464.1"/>
</dbReference>
<dbReference type="KEGG" id="pgri:PgNI_05433"/>
<sequence>MANRDPNGRPVCPIKPASKVSNTAVRGQGTAGKGTVGKAASVKGGVPDKRKSFSDGRVQGAVVKSGKSTGLKSGNKPTPAKGITASEYTTNKGNSKGNAVSFWMKKFGYAEK</sequence>
<feature type="compositionally biased region" description="Low complexity" evidence="1">
    <location>
        <begin position="36"/>
        <end position="45"/>
    </location>
</feature>
<feature type="region of interest" description="Disordered" evidence="1">
    <location>
        <begin position="1"/>
        <end position="95"/>
    </location>
</feature>
<reference evidence="3" key="3">
    <citation type="submission" date="2025-08" db="UniProtKB">
        <authorList>
            <consortium name="RefSeq"/>
        </authorList>
    </citation>
    <scope>IDENTIFICATION</scope>
    <source>
        <strain evidence="3">NI907</strain>
    </source>
</reference>
<organism evidence="2 3">
    <name type="scientific">Pyricularia grisea</name>
    <name type="common">Crabgrass-specific blast fungus</name>
    <name type="synonym">Magnaporthe grisea</name>
    <dbReference type="NCBI Taxonomy" id="148305"/>
    <lineage>
        <taxon>Eukaryota</taxon>
        <taxon>Fungi</taxon>
        <taxon>Dikarya</taxon>
        <taxon>Ascomycota</taxon>
        <taxon>Pezizomycotina</taxon>
        <taxon>Sordariomycetes</taxon>
        <taxon>Sordariomycetidae</taxon>
        <taxon>Magnaporthales</taxon>
        <taxon>Pyriculariaceae</taxon>
        <taxon>Pyricularia</taxon>
    </lineage>
</organism>
<dbReference type="Proteomes" id="UP000515153">
    <property type="component" value="Chromosome I"/>
</dbReference>
<dbReference type="GeneID" id="41960373"/>
<dbReference type="AlphaFoldDB" id="A0A6P8B526"/>
<reference evidence="2 3" key="1">
    <citation type="journal article" date="2019" name="Mol. Biol. Evol.">
        <title>Blast fungal genomes show frequent chromosomal changes, gene gains and losses, and effector gene turnover.</title>
        <authorList>
            <person name="Gomez Luciano L.B."/>
            <person name="Jason Tsai I."/>
            <person name="Chuma I."/>
            <person name="Tosa Y."/>
            <person name="Chen Y.H."/>
            <person name="Li J.Y."/>
            <person name="Li M.Y."/>
            <person name="Jade Lu M.Y."/>
            <person name="Nakayashiki H."/>
            <person name="Li W.H."/>
        </authorList>
    </citation>
    <scope>NUCLEOTIDE SEQUENCE [LARGE SCALE GENOMIC DNA]</scope>
    <source>
        <strain evidence="2 3">NI907</strain>
    </source>
</reference>
<evidence type="ECO:0000256" key="1">
    <source>
        <dbReference type="SAM" id="MobiDB-lite"/>
    </source>
</evidence>
<accession>A0A6P8B526</accession>